<dbReference type="STRING" id="97359.A0A550CGV9"/>
<evidence type="ECO:0000256" key="1">
    <source>
        <dbReference type="SAM" id="MobiDB-lite"/>
    </source>
</evidence>
<dbReference type="SUPFAM" id="SSF52047">
    <property type="entry name" value="RNI-like"/>
    <property type="match status" value="1"/>
</dbReference>
<gene>
    <name evidence="2" type="ORF">BD626DRAFT_430862</name>
</gene>
<proteinExistence type="predicted"/>
<dbReference type="OrthoDB" id="3063971at2759"/>
<dbReference type="Proteomes" id="UP000320762">
    <property type="component" value="Unassembled WGS sequence"/>
</dbReference>
<protein>
    <submittedName>
        <fullName evidence="2">Uncharacterized protein</fullName>
    </submittedName>
</protein>
<sequence length="528" mass="59478">MESVEEAIRDARTVANIRLHRSPFVPDEQDAAIITRKAQALRELEKEIDDEFLRVFAKKKSIQAQVAIHDALTAPCRRLPPELLSEIFLLALPERWKDEYAGKRSLGYARVCRSWRDVALKTPRLWSRLRFDATTNCLARHTSAVQAELDKTGQVPLELHLAMEIEARAYFPDPPPTMDKVWSDDAWALLHGQSHRWEEVWLEGIPMRAYDDLVGDVFPALRDLSICLGETDEEMDLTVPLHAFQSAPKLTSFYLSYKQPIRTLTLPRSWSLTTLNIYCGECDELVLAPCLGAILACSGTLRELYLTADEDFADLPIGLKPASFPRLEVLDLRYNAMPFCDFIAALPCLRSLRLSSTGERDPFDMLHNILDKSAGGKSLRTLSLQELESPDAAHILGCLRRLPQLTELELQNYEDFGEEVTPLITLDLIIALTRDTARPTSLTLLPNLTRLEISFNGMEPDAASVDLFKAAMLELLNSRRRARAVDGMDLALLEFCSTDGPGRGNVRWPPREGETSQDNGLEDSDMDM</sequence>
<keyword evidence="3" id="KW-1185">Reference proteome</keyword>
<evidence type="ECO:0000313" key="3">
    <source>
        <dbReference type="Proteomes" id="UP000320762"/>
    </source>
</evidence>
<dbReference type="InterPro" id="IPR032675">
    <property type="entry name" value="LRR_dom_sf"/>
</dbReference>
<dbReference type="Gene3D" id="1.20.1280.50">
    <property type="match status" value="1"/>
</dbReference>
<feature type="region of interest" description="Disordered" evidence="1">
    <location>
        <begin position="503"/>
        <end position="528"/>
    </location>
</feature>
<dbReference type="EMBL" id="VDMD01000008">
    <property type="protein sequence ID" value="TRM64037.1"/>
    <property type="molecule type" value="Genomic_DNA"/>
</dbReference>
<accession>A0A550CGV9</accession>
<reference evidence="2 3" key="1">
    <citation type="journal article" date="2019" name="New Phytol.">
        <title>Comparative genomics reveals unique wood-decay strategies and fruiting body development in the Schizophyllaceae.</title>
        <authorList>
            <person name="Almasi E."/>
            <person name="Sahu N."/>
            <person name="Krizsan K."/>
            <person name="Balint B."/>
            <person name="Kovacs G.M."/>
            <person name="Kiss B."/>
            <person name="Cseklye J."/>
            <person name="Drula E."/>
            <person name="Henrissat B."/>
            <person name="Nagy I."/>
            <person name="Chovatia M."/>
            <person name="Adam C."/>
            <person name="LaButti K."/>
            <person name="Lipzen A."/>
            <person name="Riley R."/>
            <person name="Grigoriev I.V."/>
            <person name="Nagy L.G."/>
        </authorList>
    </citation>
    <scope>NUCLEOTIDE SEQUENCE [LARGE SCALE GENOMIC DNA]</scope>
    <source>
        <strain evidence="2 3">NL-1724</strain>
    </source>
</reference>
<dbReference type="Gene3D" id="3.80.10.10">
    <property type="entry name" value="Ribonuclease Inhibitor"/>
    <property type="match status" value="1"/>
</dbReference>
<name>A0A550CGV9_9AGAR</name>
<evidence type="ECO:0000313" key="2">
    <source>
        <dbReference type="EMBL" id="TRM64037.1"/>
    </source>
</evidence>
<dbReference type="AlphaFoldDB" id="A0A550CGV9"/>
<organism evidence="2 3">
    <name type="scientific">Schizophyllum amplum</name>
    <dbReference type="NCBI Taxonomy" id="97359"/>
    <lineage>
        <taxon>Eukaryota</taxon>
        <taxon>Fungi</taxon>
        <taxon>Dikarya</taxon>
        <taxon>Basidiomycota</taxon>
        <taxon>Agaricomycotina</taxon>
        <taxon>Agaricomycetes</taxon>
        <taxon>Agaricomycetidae</taxon>
        <taxon>Agaricales</taxon>
        <taxon>Schizophyllaceae</taxon>
        <taxon>Schizophyllum</taxon>
    </lineage>
</organism>
<comment type="caution">
    <text evidence="2">The sequence shown here is derived from an EMBL/GenBank/DDBJ whole genome shotgun (WGS) entry which is preliminary data.</text>
</comment>